<proteinExistence type="inferred from homology"/>
<dbReference type="InterPro" id="IPR000847">
    <property type="entry name" value="LysR_HTH_N"/>
</dbReference>
<organism evidence="6">
    <name type="scientific">plant metagenome</name>
    <dbReference type="NCBI Taxonomy" id="1297885"/>
    <lineage>
        <taxon>unclassified sequences</taxon>
        <taxon>metagenomes</taxon>
        <taxon>organismal metagenomes</taxon>
    </lineage>
</organism>
<keyword evidence="4" id="KW-0804">Transcription</keyword>
<evidence type="ECO:0000256" key="2">
    <source>
        <dbReference type="ARBA" id="ARBA00023015"/>
    </source>
</evidence>
<dbReference type="InterPro" id="IPR036390">
    <property type="entry name" value="WH_DNA-bd_sf"/>
</dbReference>
<comment type="similarity">
    <text evidence="1">Belongs to the LysR transcriptional regulatory family.</text>
</comment>
<dbReference type="SUPFAM" id="SSF46785">
    <property type="entry name" value="Winged helix' DNA-binding domain"/>
    <property type="match status" value="1"/>
</dbReference>
<dbReference type="EMBL" id="CAADIF010000005">
    <property type="protein sequence ID" value="VFR61305.1"/>
    <property type="molecule type" value="Genomic_DNA"/>
</dbReference>
<dbReference type="InterPro" id="IPR036388">
    <property type="entry name" value="WH-like_DNA-bd_sf"/>
</dbReference>
<dbReference type="EMBL" id="CAADIA010000006">
    <property type="protein sequence ID" value="VFR32461.1"/>
    <property type="molecule type" value="Genomic_DNA"/>
</dbReference>
<name>A0A484Q4J2_9ZZZZ</name>
<evidence type="ECO:0000259" key="5">
    <source>
        <dbReference type="PROSITE" id="PS50931"/>
    </source>
</evidence>
<evidence type="ECO:0000256" key="1">
    <source>
        <dbReference type="ARBA" id="ARBA00009437"/>
    </source>
</evidence>
<dbReference type="SUPFAM" id="SSF53850">
    <property type="entry name" value="Periplasmic binding protein-like II"/>
    <property type="match status" value="1"/>
</dbReference>
<dbReference type="Pfam" id="PF00126">
    <property type="entry name" value="HTH_1"/>
    <property type="match status" value="1"/>
</dbReference>
<gene>
    <name evidence="6" type="ORF">ANK1_4170</name>
    <name evidence="7" type="ORF">ANK2_4171</name>
</gene>
<evidence type="ECO:0000256" key="4">
    <source>
        <dbReference type="ARBA" id="ARBA00023163"/>
    </source>
</evidence>
<dbReference type="GO" id="GO:0003700">
    <property type="term" value="F:DNA-binding transcription factor activity"/>
    <property type="evidence" value="ECO:0007669"/>
    <property type="project" value="InterPro"/>
</dbReference>
<dbReference type="Gene3D" id="3.40.190.10">
    <property type="entry name" value="Periplasmic binding protein-like II"/>
    <property type="match status" value="2"/>
</dbReference>
<keyword evidence="3" id="KW-0238">DNA-binding</keyword>
<dbReference type="PANTHER" id="PTHR30118">
    <property type="entry name" value="HTH-TYPE TRANSCRIPTIONAL REGULATOR LEUO-RELATED"/>
    <property type="match status" value="1"/>
</dbReference>
<reference evidence="6" key="1">
    <citation type="submission" date="2019-03" db="EMBL/GenBank/DDBJ databases">
        <authorList>
            <person name="Danneels B."/>
        </authorList>
    </citation>
    <scope>NUCLEOTIDE SEQUENCE</scope>
</reference>
<accession>A0A484Q4J2</accession>
<dbReference type="Gene3D" id="1.10.10.10">
    <property type="entry name" value="Winged helix-like DNA-binding domain superfamily/Winged helix DNA-binding domain"/>
    <property type="match status" value="1"/>
</dbReference>
<evidence type="ECO:0000313" key="6">
    <source>
        <dbReference type="EMBL" id="VFR32461.1"/>
    </source>
</evidence>
<evidence type="ECO:0000256" key="3">
    <source>
        <dbReference type="ARBA" id="ARBA00023125"/>
    </source>
</evidence>
<dbReference type="GO" id="GO:0003677">
    <property type="term" value="F:DNA binding"/>
    <property type="evidence" value="ECO:0007669"/>
    <property type="project" value="UniProtKB-KW"/>
</dbReference>
<sequence length="332" mass="37032">MNLNNLDLNLFLVFQAVYATRSATLAGDRLGVTQSAVSAALKRMRERFNDPLFVRTADGMVPTALADRLIAPIQDGLARLQQAVEQGSSFDAQTSDRTFRIAINEIGQMVVLPRLLAEARRLAPTVRFETIDARVPDARLRMQEGEIDLAMGSWEPIGPTFYQQRLFDETFAIVMRRANPAAERKKLDLETYLAADHIAYRPNGTTDLVLQQTLEAAGILSRRRVVFCAAHSTGLGQASATSDLLLTLPSRLAEQLVSLQPLLVMRPAPFAVTTFEIRQQWHARLHLDGGNRWLRQLIFQLFHEPSRHGRNRHAGMPIGVPIIEAGLGVTRH</sequence>
<dbReference type="InterPro" id="IPR005119">
    <property type="entry name" value="LysR_subst-bd"/>
</dbReference>
<dbReference type="PROSITE" id="PS50931">
    <property type="entry name" value="HTH_LYSR"/>
    <property type="match status" value="1"/>
</dbReference>
<protein>
    <submittedName>
        <fullName evidence="6">LysR-family transcriptional regulator</fullName>
    </submittedName>
</protein>
<dbReference type="AlphaFoldDB" id="A0A484Q4J2"/>
<evidence type="ECO:0000313" key="7">
    <source>
        <dbReference type="EMBL" id="VFR61305.1"/>
    </source>
</evidence>
<dbReference type="PANTHER" id="PTHR30118:SF15">
    <property type="entry name" value="TRANSCRIPTIONAL REGULATORY PROTEIN"/>
    <property type="match status" value="1"/>
</dbReference>
<feature type="domain" description="HTH lysR-type" evidence="5">
    <location>
        <begin position="6"/>
        <end position="63"/>
    </location>
</feature>
<dbReference type="InterPro" id="IPR050389">
    <property type="entry name" value="LysR-type_TF"/>
</dbReference>
<dbReference type="CDD" id="cd08459">
    <property type="entry name" value="PBP2_DntR_NahR_LinR_like"/>
    <property type="match status" value="1"/>
</dbReference>
<dbReference type="Pfam" id="PF03466">
    <property type="entry name" value="LysR_substrate"/>
    <property type="match status" value="1"/>
</dbReference>
<keyword evidence="2" id="KW-0805">Transcription regulation</keyword>